<dbReference type="PANTHER" id="PTHR31618">
    <property type="entry name" value="MECHANOSENSITIVE ION CHANNEL PROTEIN 5"/>
    <property type="match status" value="1"/>
</dbReference>
<feature type="transmembrane region" description="Helical" evidence="4">
    <location>
        <begin position="154"/>
        <end position="172"/>
    </location>
</feature>
<feature type="transmembrane region" description="Helical" evidence="4">
    <location>
        <begin position="65"/>
        <end position="84"/>
    </location>
</feature>
<feature type="transmembrane region" description="Helical" evidence="4">
    <location>
        <begin position="645"/>
        <end position="665"/>
    </location>
</feature>
<feature type="transmembrane region" description="Helical" evidence="4">
    <location>
        <begin position="672"/>
        <end position="692"/>
    </location>
</feature>
<dbReference type="SUPFAM" id="SSF50182">
    <property type="entry name" value="Sm-like ribonucleoproteins"/>
    <property type="match status" value="1"/>
</dbReference>
<feature type="region of interest" description="Disordered" evidence="3">
    <location>
        <begin position="467"/>
        <end position="493"/>
    </location>
</feature>
<feature type="transmembrane region" description="Helical" evidence="4">
    <location>
        <begin position="105"/>
        <end position="134"/>
    </location>
</feature>
<evidence type="ECO:0000256" key="4">
    <source>
        <dbReference type="SAM" id="Phobius"/>
    </source>
</evidence>
<evidence type="ECO:0000313" key="7">
    <source>
        <dbReference type="Proteomes" id="UP000236319"/>
    </source>
</evidence>
<dbReference type="GO" id="GO:0006820">
    <property type="term" value="P:monoatomic anion transport"/>
    <property type="evidence" value="ECO:0007669"/>
    <property type="project" value="TreeGrafter"/>
</dbReference>
<dbReference type="EMBL" id="BDSA01000003">
    <property type="protein sequence ID" value="GBE61565.1"/>
    <property type="molecule type" value="Genomic_DNA"/>
</dbReference>
<gene>
    <name evidence="6" type="ORF">BOVATA_030580</name>
</gene>
<evidence type="ECO:0000256" key="3">
    <source>
        <dbReference type="SAM" id="MobiDB-lite"/>
    </source>
</evidence>
<dbReference type="GO" id="GO:0008381">
    <property type="term" value="F:mechanosensitive monoatomic ion channel activity"/>
    <property type="evidence" value="ECO:0007669"/>
    <property type="project" value="TreeGrafter"/>
</dbReference>
<sequence length="886" mass="99864">METRDSQIEILSVADDETIAAESREKAPAFAEACCDEDEEESAEIADSCLHLNKLFHELFPDRQVAMWMTIHAAIILIYALFNFNAYTVFLQSQNGTINFNINMIWCLLFIWAGNLIMYIGTMIIRYLLINVLVNVPCSRNAYVFASISMLDPALFYLLWAATQSVVWQILVSRLKDEAHMFCIEPPFWHDFTHKYLIFREDAMVWITCAIHVHLILAIRSLTLAVISFTFELNLLVNSNEALKKYLKLYTNIRKFNIDWLALVISRPELVKRLKKAFLRKQHDGKIFPMAQSNSDRITDFKKQNALHILHESHETAYMQYFSTKEDLSVPSDTTDAMIDQSTTSAFSNWLLIYYVIRVPPVISLLREDVVLRGRAEIESCAAMLFEQMYMTLNARSIPGEETDDTQSVSGVRDALAQAKDSTEAVANGKPEMGTDAVQEVHDRGSKADHGTDNAVGPDVSKSSVFKATGSDDNTAAAVAEERGSASGKPPVVRIVEPPRGASHGHHQMVPASEISQQATTSVSKVCTSPSKVRIRNHRTISMMHLEQFRNSLMESEASEEFPDDSPTADYQFNSVEGEDSRFICMEQMRSFLLPKECDTIMSLLDLSRHGKINQSMLQQALLNLFSTQKKFTNTIRGQDSVFKVLSRLLSVATWVLAIVTMAFLAGITAEAIVVSGAALLSALTVALSYLYTNFVTSVIFVAFSNPYNVGDRVRLNDGEPLTVRKIRTYTTEFVTMLGKVVVYQNAVLSTMKITNESRAARATVNYQFKVDAETTEEQLVAIESYLKNACNMRPNDFVKDSCIMFYLGFNPGHCFDLSVWVTCIESWANWQRIYLLKGELLELTLRQCKKLGVTYMLPTQPMTFPHTLSIRNVQKREPSQGGKQA</sequence>
<comment type="caution">
    <text evidence="6">The sequence shown here is derived from an EMBL/GenBank/DDBJ whole genome shotgun (WGS) entry which is preliminary data.</text>
</comment>
<reference evidence="6 7" key="1">
    <citation type="journal article" date="2017" name="BMC Genomics">
        <title>Whole-genome assembly of Babesia ovata and comparative genomics between closely related pathogens.</title>
        <authorList>
            <person name="Yamagishi J."/>
            <person name="Asada M."/>
            <person name="Hakimi H."/>
            <person name="Tanaka T.Q."/>
            <person name="Sugimoto C."/>
            <person name="Kawazu S."/>
        </authorList>
    </citation>
    <scope>NUCLEOTIDE SEQUENCE [LARGE SCALE GENOMIC DNA]</scope>
    <source>
        <strain evidence="6 7">Miyake</strain>
    </source>
</reference>
<dbReference type="GeneID" id="39875335"/>
<name>A0A2H6KEZ8_9APIC</name>
<dbReference type="PANTHER" id="PTHR31618:SF1">
    <property type="entry name" value="EF-HAND DOMAIN-CONTAINING PROTEIN"/>
    <property type="match status" value="1"/>
</dbReference>
<keyword evidence="4" id="KW-0472">Membrane</keyword>
<dbReference type="InterPro" id="IPR016688">
    <property type="entry name" value="MscS-like_plants/fungi"/>
</dbReference>
<organism evidence="6 7">
    <name type="scientific">Babesia ovata</name>
    <dbReference type="NCBI Taxonomy" id="189622"/>
    <lineage>
        <taxon>Eukaryota</taxon>
        <taxon>Sar</taxon>
        <taxon>Alveolata</taxon>
        <taxon>Apicomplexa</taxon>
        <taxon>Aconoidasida</taxon>
        <taxon>Piroplasmida</taxon>
        <taxon>Babesiidae</taxon>
        <taxon>Babesia</taxon>
    </lineage>
</organism>
<evidence type="ECO:0000259" key="5">
    <source>
        <dbReference type="Pfam" id="PF00924"/>
    </source>
</evidence>
<evidence type="ECO:0000256" key="2">
    <source>
        <dbReference type="ARBA" id="ARBA00008017"/>
    </source>
</evidence>
<protein>
    <submittedName>
        <fullName evidence="6">Mechanosensitive ion channel</fullName>
    </submittedName>
</protein>
<keyword evidence="4" id="KW-1133">Transmembrane helix</keyword>
<evidence type="ECO:0000313" key="6">
    <source>
        <dbReference type="EMBL" id="GBE61565.1"/>
    </source>
</evidence>
<dbReference type="AlphaFoldDB" id="A0A2H6KEZ8"/>
<comment type="similarity">
    <text evidence="2">Belongs to the MscS (TC 1.A.23) family.</text>
</comment>
<dbReference type="InterPro" id="IPR010920">
    <property type="entry name" value="LSM_dom_sf"/>
</dbReference>
<proteinExistence type="inferred from homology"/>
<dbReference type="OrthoDB" id="544685at2759"/>
<dbReference type="RefSeq" id="XP_028867808.1">
    <property type="nucleotide sequence ID" value="XM_029011975.1"/>
</dbReference>
<accession>A0A2H6KEZ8</accession>
<dbReference type="GO" id="GO:0005886">
    <property type="term" value="C:plasma membrane"/>
    <property type="evidence" value="ECO:0007669"/>
    <property type="project" value="TreeGrafter"/>
</dbReference>
<dbReference type="Proteomes" id="UP000236319">
    <property type="component" value="Unassembled WGS sequence"/>
</dbReference>
<keyword evidence="7" id="KW-1185">Reference proteome</keyword>
<keyword evidence="4" id="KW-0812">Transmembrane</keyword>
<evidence type="ECO:0000256" key="1">
    <source>
        <dbReference type="ARBA" id="ARBA00004141"/>
    </source>
</evidence>
<feature type="transmembrane region" description="Helical" evidence="4">
    <location>
        <begin position="203"/>
        <end position="231"/>
    </location>
</feature>
<feature type="domain" description="Mechanosensitive ion channel MscS" evidence="5">
    <location>
        <begin position="693"/>
        <end position="759"/>
    </location>
</feature>
<dbReference type="Pfam" id="PF00924">
    <property type="entry name" value="MS_channel_2nd"/>
    <property type="match status" value="1"/>
</dbReference>
<comment type="subcellular location">
    <subcellularLocation>
        <location evidence="1">Membrane</location>
        <topology evidence="1">Multi-pass membrane protein</topology>
    </subcellularLocation>
</comment>
<dbReference type="InterPro" id="IPR006685">
    <property type="entry name" value="MscS_channel_2nd"/>
</dbReference>
<dbReference type="VEuPathDB" id="PiroplasmaDB:BOVATA_030580"/>